<dbReference type="RefSeq" id="XP_005838921.1">
    <property type="nucleotide sequence ID" value="XM_005838864.1"/>
</dbReference>
<evidence type="ECO:0000313" key="3">
    <source>
        <dbReference type="Proteomes" id="UP000011087"/>
    </source>
</evidence>
<reference evidence="3" key="2">
    <citation type="submission" date="2012-11" db="EMBL/GenBank/DDBJ databases">
        <authorList>
            <person name="Kuo A."/>
            <person name="Curtis B.A."/>
            <person name="Tanifuji G."/>
            <person name="Burki F."/>
            <person name="Gruber A."/>
            <person name="Irimia M."/>
            <person name="Maruyama S."/>
            <person name="Arias M.C."/>
            <person name="Ball S.G."/>
            <person name="Gile G.H."/>
            <person name="Hirakawa Y."/>
            <person name="Hopkins J.F."/>
            <person name="Rensing S.A."/>
            <person name="Schmutz J."/>
            <person name="Symeonidi A."/>
            <person name="Elias M."/>
            <person name="Eveleigh R.J."/>
            <person name="Herman E.K."/>
            <person name="Klute M.J."/>
            <person name="Nakayama T."/>
            <person name="Obornik M."/>
            <person name="Reyes-Prieto A."/>
            <person name="Armbrust E.V."/>
            <person name="Aves S.J."/>
            <person name="Beiko R.G."/>
            <person name="Coutinho P."/>
            <person name="Dacks J.B."/>
            <person name="Durnford D.G."/>
            <person name="Fast N.M."/>
            <person name="Green B.R."/>
            <person name="Grisdale C."/>
            <person name="Hempe F."/>
            <person name="Henrissat B."/>
            <person name="Hoppner M.P."/>
            <person name="Ishida K.-I."/>
            <person name="Kim E."/>
            <person name="Koreny L."/>
            <person name="Kroth P.G."/>
            <person name="Liu Y."/>
            <person name="Malik S.-B."/>
            <person name="Maier U.G."/>
            <person name="McRose D."/>
            <person name="Mock T."/>
            <person name="Neilson J.A."/>
            <person name="Onodera N.T."/>
            <person name="Poole A.M."/>
            <person name="Pritham E.J."/>
            <person name="Richards T.A."/>
            <person name="Rocap G."/>
            <person name="Roy S.W."/>
            <person name="Sarai C."/>
            <person name="Schaack S."/>
            <person name="Shirato S."/>
            <person name="Slamovits C.H."/>
            <person name="Spencer D.F."/>
            <person name="Suzuki S."/>
            <person name="Worden A.Z."/>
            <person name="Zauner S."/>
            <person name="Barry K."/>
            <person name="Bell C."/>
            <person name="Bharti A.K."/>
            <person name="Crow J.A."/>
            <person name="Grimwood J."/>
            <person name="Kramer R."/>
            <person name="Lindquist E."/>
            <person name="Lucas S."/>
            <person name="Salamov A."/>
            <person name="McFadden G.I."/>
            <person name="Lane C.E."/>
            <person name="Keeling P.J."/>
            <person name="Gray M.W."/>
            <person name="Grigoriev I.V."/>
            <person name="Archibald J.M."/>
        </authorList>
    </citation>
    <scope>NUCLEOTIDE SEQUENCE</scope>
    <source>
        <strain evidence="3">CCMP2712</strain>
    </source>
</reference>
<keyword evidence="3" id="KW-1185">Reference proteome</keyword>
<dbReference type="AlphaFoldDB" id="L1JTQ0"/>
<accession>L1JTQ0</accession>
<evidence type="ECO:0000313" key="1">
    <source>
        <dbReference type="EMBL" id="EKX51941.1"/>
    </source>
</evidence>
<dbReference type="PaxDb" id="55529-EKX51941"/>
<dbReference type="Proteomes" id="UP000011087">
    <property type="component" value="Unassembled WGS sequence"/>
</dbReference>
<reference evidence="1 3" key="1">
    <citation type="journal article" date="2012" name="Nature">
        <title>Algal genomes reveal evolutionary mosaicism and the fate of nucleomorphs.</title>
        <authorList>
            <consortium name="DOE Joint Genome Institute"/>
            <person name="Curtis B.A."/>
            <person name="Tanifuji G."/>
            <person name="Burki F."/>
            <person name="Gruber A."/>
            <person name="Irimia M."/>
            <person name="Maruyama S."/>
            <person name="Arias M.C."/>
            <person name="Ball S.G."/>
            <person name="Gile G.H."/>
            <person name="Hirakawa Y."/>
            <person name="Hopkins J.F."/>
            <person name="Kuo A."/>
            <person name="Rensing S.A."/>
            <person name="Schmutz J."/>
            <person name="Symeonidi A."/>
            <person name="Elias M."/>
            <person name="Eveleigh R.J."/>
            <person name="Herman E.K."/>
            <person name="Klute M.J."/>
            <person name="Nakayama T."/>
            <person name="Obornik M."/>
            <person name="Reyes-Prieto A."/>
            <person name="Armbrust E.V."/>
            <person name="Aves S.J."/>
            <person name="Beiko R.G."/>
            <person name="Coutinho P."/>
            <person name="Dacks J.B."/>
            <person name="Durnford D.G."/>
            <person name="Fast N.M."/>
            <person name="Green B.R."/>
            <person name="Grisdale C.J."/>
            <person name="Hempel F."/>
            <person name="Henrissat B."/>
            <person name="Hoppner M.P."/>
            <person name="Ishida K."/>
            <person name="Kim E."/>
            <person name="Koreny L."/>
            <person name="Kroth P.G."/>
            <person name="Liu Y."/>
            <person name="Malik S.B."/>
            <person name="Maier U.G."/>
            <person name="McRose D."/>
            <person name="Mock T."/>
            <person name="Neilson J.A."/>
            <person name="Onodera N.T."/>
            <person name="Poole A.M."/>
            <person name="Pritham E.J."/>
            <person name="Richards T.A."/>
            <person name="Rocap G."/>
            <person name="Roy S.W."/>
            <person name="Sarai C."/>
            <person name="Schaack S."/>
            <person name="Shirato S."/>
            <person name="Slamovits C.H."/>
            <person name="Spencer D.F."/>
            <person name="Suzuki S."/>
            <person name="Worden A.Z."/>
            <person name="Zauner S."/>
            <person name="Barry K."/>
            <person name="Bell C."/>
            <person name="Bharti A.K."/>
            <person name="Crow J.A."/>
            <person name="Grimwood J."/>
            <person name="Kramer R."/>
            <person name="Lindquist E."/>
            <person name="Lucas S."/>
            <person name="Salamov A."/>
            <person name="McFadden G.I."/>
            <person name="Lane C.E."/>
            <person name="Keeling P.J."/>
            <person name="Gray M.W."/>
            <person name="Grigoriev I.V."/>
            <person name="Archibald J.M."/>
        </authorList>
    </citation>
    <scope>NUCLEOTIDE SEQUENCE</scope>
    <source>
        <strain evidence="1 3">CCMP2712</strain>
    </source>
</reference>
<dbReference type="EnsemblProtists" id="EKX51941">
    <property type="protein sequence ID" value="EKX51941"/>
    <property type="gene ID" value="GUITHDRAFT_134257"/>
</dbReference>
<protein>
    <submittedName>
        <fullName evidence="1 2">Uncharacterized protein</fullName>
    </submittedName>
</protein>
<sequence length="352" mass="38421">MGSEEHINLMNKMEHAIMDVDIFHVQASIKTGMLRLIVSHGVAALMLLQMASSEAFVLRTTALNSIATPRSVCTRNLKVCNLKSSLSLHNNGVKILRVPKKSLTATCRLEKEEAMERIMDGVVRKVDQRTSTGFYSSKSGSPLMKAVDAAKVAVHLLTSWVGFGAWLIQTTLQGSGALMSAALDFQALLLAYISGYPMDEAFRRKVVLARRRKEDDSMVLPLRSTQRPVGDSPKVMRPATELKIAREVKVVETAAVPAIAPSPVPAVKEVEVAKEGETLNLVKDIGFLAGYHIKRISSRVISSFRQQNPFGLQNSSQNSNVQPQGNPCDWGGAFGRCCYGGDGIKQLIEKGK</sequence>
<gene>
    <name evidence="1" type="ORF">GUITHDRAFT_134257</name>
</gene>
<dbReference type="EMBL" id="JH992974">
    <property type="protein sequence ID" value="EKX51941.1"/>
    <property type="molecule type" value="Genomic_DNA"/>
</dbReference>
<reference evidence="2" key="3">
    <citation type="submission" date="2015-06" db="UniProtKB">
        <authorList>
            <consortium name="EnsemblProtists"/>
        </authorList>
    </citation>
    <scope>IDENTIFICATION</scope>
</reference>
<name>L1JTQ0_GUITC</name>
<dbReference type="GeneID" id="17308447"/>
<evidence type="ECO:0000313" key="2">
    <source>
        <dbReference type="EnsemblProtists" id="EKX51941"/>
    </source>
</evidence>
<dbReference type="HOGENOM" id="CLU_788566_0_0_1"/>
<proteinExistence type="predicted"/>
<organism evidence="1">
    <name type="scientific">Guillardia theta (strain CCMP2712)</name>
    <name type="common">Cryptophyte</name>
    <dbReference type="NCBI Taxonomy" id="905079"/>
    <lineage>
        <taxon>Eukaryota</taxon>
        <taxon>Cryptophyceae</taxon>
        <taxon>Pyrenomonadales</taxon>
        <taxon>Geminigeraceae</taxon>
        <taxon>Guillardia</taxon>
    </lineage>
</organism>
<dbReference type="KEGG" id="gtt:GUITHDRAFT_134257"/>